<dbReference type="Gene3D" id="2.130.10.120">
    <property type="entry name" value="Prolyl oligopeptidase, N-terminal domain"/>
    <property type="match status" value="1"/>
</dbReference>
<dbReference type="InterPro" id="IPR023302">
    <property type="entry name" value="Pept_S9A_N"/>
</dbReference>
<protein>
    <submittedName>
        <fullName evidence="4">Prolyl oligopeptidase</fullName>
    </submittedName>
</protein>
<reference evidence="4 5" key="1">
    <citation type="journal article" name="Sci. Rep.">
        <title>Genome-scale phylogenetic analyses confirm Olpidium as the closest living zoosporic fungus to the non-flagellated, terrestrial fungi.</title>
        <authorList>
            <person name="Chang Y."/>
            <person name="Rochon D."/>
            <person name="Sekimoto S."/>
            <person name="Wang Y."/>
            <person name="Chovatia M."/>
            <person name="Sandor L."/>
            <person name="Salamov A."/>
            <person name="Grigoriev I.V."/>
            <person name="Stajich J.E."/>
            <person name="Spatafora J.W."/>
        </authorList>
    </citation>
    <scope>NUCLEOTIDE SEQUENCE [LARGE SCALE GENOMIC DNA]</scope>
    <source>
        <strain evidence="4">S191</strain>
    </source>
</reference>
<feature type="region of interest" description="Disordered" evidence="2">
    <location>
        <begin position="145"/>
        <end position="180"/>
    </location>
</feature>
<dbReference type="Pfam" id="PF08228">
    <property type="entry name" value="RNase_P_pop3"/>
    <property type="match status" value="1"/>
</dbReference>
<feature type="compositionally biased region" description="Polar residues" evidence="2">
    <location>
        <begin position="29"/>
        <end position="39"/>
    </location>
</feature>
<feature type="non-terminal residue" evidence="4">
    <location>
        <position position="803"/>
    </location>
</feature>
<keyword evidence="5" id="KW-1185">Reference proteome</keyword>
<accession>A0A8H8DJT1</accession>
<dbReference type="Pfam" id="PF02897">
    <property type="entry name" value="Peptidase_S9_N"/>
    <property type="match status" value="1"/>
</dbReference>
<dbReference type="GO" id="GO:0008033">
    <property type="term" value="P:tRNA processing"/>
    <property type="evidence" value="ECO:0007669"/>
    <property type="project" value="InterPro"/>
</dbReference>
<dbReference type="PANTHER" id="PTHR11757">
    <property type="entry name" value="PROTEASE FAMILY S9A OLIGOPEPTIDASE"/>
    <property type="match status" value="1"/>
</dbReference>
<dbReference type="InterPro" id="IPR029064">
    <property type="entry name" value="Ribosomal_eL30-like_sf"/>
</dbReference>
<name>A0A8H8DJT1_9FUNG</name>
<dbReference type="Proteomes" id="UP000673691">
    <property type="component" value="Unassembled WGS sequence"/>
</dbReference>
<feature type="compositionally biased region" description="Low complexity" evidence="2">
    <location>
        <begin position="712"/>
        <end position="725"/>
    </location>
</feature>
<feature type="region of interest" description="Disordered" evidence="2">
    <location>
        <begin position="699"/>
        <end position="725"/>
    </location>
</feature>
<evidence type="ECO:0000259" key="3">
    <source>
        <dbReference type="Pfam" id="PF02897"/>
    </source>
</evidence>
<organism evidence="4 5">
    <name type="scientific">Olpidium bornovanus</name>
    <dbReference type="NCBI Taxonomy" id="278681"/>
    <lineage>
        <taxon>Eukaryota</taxon>
        <taxon>Fungi</taxon>
        <taxon>Fungi incertae sedis</taxon>
        <taxon>Olpidiomycota</taxon>
        <taxon>Olpidiomycotina</taxon>
        <taxon>Olpidiomycetes</taxon>
        <taxon>Olpidiales</taxon>
        <taxon>Olpidiaceae</taxon>
        <taxon>Olpidium</taxon>
    </lineage>
</organism>
<dbReference type="SUPFAM" id="SSF50993">
    <property type="entry name" value="Peptidase/esterase 'gauge' domain"/>
    <property type="match status" value="1"/>
</dbReference>
<dbReference type="GO" id="GO:0004252">
    <property type="term" value="F:serine-type endopeptidase activity"/>
    <property type="evidence" value="ECO:0007669"/>
    <property type="project" value="InterPro"/>
</dbReference>
<dbReference type="AlphaFoldDB" id="A0A8H8DJT1"/>
<dbReference type="OrthoDB" id="248387at2759"/>
<evidence type="ECO:0000313" key="5">
    <source>
        <dbReference type="Proteomes" id="UP000673691"/>
    </source>
</evidence>
<feature type="domain" description="Peptidase S9A N-terminal" evidence="3">
    <location>
        <begin position="367"/>
        <end position="801"/>
    </location>
</feature>
<gene>
    <name evidence="4" type="ORF">BJ554DRAFT_6697</name>
</gene>
<feature type="region of interest" description="Disordered" evidence="2">
    <location>
        <begin position="197"/>
        <end position="273"/>
    </location>
</feature>
<sequence>MGPKGGSVAGGQASSKQQRKGAAAVASHGGQTLRKQQAQEPRRQVFKHVLDTPYVVRWCHLRAEGPFRRARARLFALKSHLAGPAVLVRRFRPGGVCAAPGSRPIPDSSPALLTRRLRRTLRPLAEYNRERRAYLKSKRALGRAAGAASKADEAPRPVGGQAESAPADARSPVREPERPSVLLRSVTLGLNSVTKALENAVPRPSPPPLSFGKRKRTAEEDERDSRRQSKEAPGLGGGASEPSAGGQTAEEPRRDDGQVSSETPRPADPAAGAPPVRAVFLCKGDIRPPHLYTHLPALSVQAGVRIVPLEKGSQARLAEVLGTKPIVVAVKPGTTELEYLCGVAEAKVPPFEMPWLVPAKKRAAYHETNPLQKILNNEFVSRLDESEESARVTLSDGYTYYSRKIPGQEYRIHCRMNQQGNNEVYLDENELARSETFANASFFRLGFVRHSPDCSVIAYGVDSSGNERYTAYFLNLATKQLLPDKICDVYEQFEFSNDGKYVFYLLVDEFERASSFWRHELTFGGDSGGAHAAGGNATNDEEDVLLYEEKDEMYCLTLTKTCNGRFLLLNSAAQITSETRLISADRPLDLPLVLFPRREKIQYTVESHRRFLYVLTNEESKNNWLFRVPFPQADDAEMYEMMLKAPHAGHLLGDNYRETVIPHRDFVLIEDFQVRARHLIVFERSNCLQNVRVVDLTNADSQSAPPSPLPPAYEDAAAAAPSHPARPAPSVQMGLFDSYHYVSFSEVVYSLWPVSTNEEVADLSKSVLFDTNLLRYTYTSFIQPKQVIDYNMDTRTSTVVHEE</sequence>
<comment type="caution">
    <text evidence="4">The sequence shown here is derived from an EMBL/GenBank/DDBJ whole genome shotgun (WGS) entry which is preliminary data.</text>
</comment>
<dbReference type="InterPro" id="IPR051543">
    <property type="entry name" value="Serine_Peptidase_S9A"/>
</dbReference>
<feature type="region of interest" description="Disordered" evidence="2">
    <location>
        <begin position="1"/>
        <end position="42"/>
    </location>
</feature>
<dbReference type="GO" id="GO:0006364">
    <property type="term" value="P:rRNA processing"/>
    <property type="evidence" value="ECO:0007669"/>
    <property type="project" value="InterPro"/>
</dbReference>
<evidence type="ECO:0000313" key="4">
    <source>
        <dbReference type="EMBL" id="KAG5461154.1"/>
    </source>
</evidence>
<comment type="similarity">
    <text evidence="1">Belongs to the peptidase S9A family.</text>
</comment>
<proteinExistence type="inferred from homology"/>
<dbReference type="Gene3D" id="3.30.1330.30">
    <property type="match status" value="1"/>
</dbReference>
<dbReference type="InterPro" id="IPR013241">
    <property type="entry name" value="RNase_P_Pop3"/>
</dbReference>
<dbReference type="EMBL" id="JAEFCI010004117">
    <property type="protein sequence ID" value="KAG5461154.1"/>
    <property type="molecule type" value="Genomic_DNA"/>
</dbReference>
<evidence type="ECO:0000256" key="1">
    <source>
        <dbReference type="ARBA" id="ARBA00005228"/>
    </source>
</evidence>
<dbReference type="PANTHER" id="PTHR11757:SF19">
    <property type="entry name" value="PROLYL ENDOPEPTIDASE-LIKE"/>
    <property type="match status" value="1"/>
</dbReference>
<evidence type="ECO:0000256" key="2">
    <source>
        <dbReference type="SAM" id="MobiDB-lite"/>
    </source>
</evidence>